<comment type="caution">
    <text evidence="1">The sequence shown here is derived from an EMBL/GenBank/DDBJ whole genome shotgun (WGS) entry which is preliminary data.</text>
</comment>
<dbReference type="EMBL" id="JASSZA010000006">
    <property type="protein sequence ID" value="KAK2108506.1"/>
    <property type="molecule type" value="Genomic_DNA"/>
</dbReference>
<protein>
    <submittedName>
        <fullName evidence="1">Uncharacterized protein</fullName>
    </submittedName>
</protein>
<organism evidence="1 2">
    <name type="scientific">Saguinus oedipus</name>
    <name type="common">Cotton-top tamarin</name>
    <name type="synonym">Oedipomidas oedipus</name>
    <dbReference type="NCBI Taxonomy" id="9490"/>
    <lineage>
        <taxon>Eukaryota</taxon>
        <taxon>Metazoa</taxon>
        <taxon>Chordata</taxon>
        <taxon>Craniata</taxon>
        <taxon>Vertebrata</taxon>
        <taxon>Euteleostomi</taxon>
        <taxon>Mammalia</taxon>
        <taxon>Eutheria</taxon>
        <taxon>Euarchontoglires</taxon>
        <taxon>Primates</taxon>
        <taxon>Haplorrhini</taxon>
        <taxon>Platyrrhini</taxon>
        <taxon>Cebidae</taxon>
        <taxon>Callitrichinae</taxon>
        <taxon>Saguinus</taxon>
    </lineage>
</organism>
<name>A0ABQ9VGK8_SAGOE</name>
<evidence type="ECO:0000313" key="1">
    <source>
        <dbReference type="EMBL" id="KAK2108506.1"/>
    </source>
</evidence>
<proteinExistence type="predicted"/>
<accession>A0ABQ9VGK8</accession>
<reference evidence="1 2" key="1">
    <citation type="submission" date="2023-05" db="EMBL/GenBank/DDBJ databases">
        <title>B98-5 Cell Line De Novo Hybrid Assembly: An Optical Mapping Approach.</title>
        <authorList>
            <person name="Kananen K."/>
            <person name="Auerbach J.A."/>
            <person name="Kautto E."/>
            <person name="Blachly J.S."/>
        </authorList>
    </citation>
    <scope>NUCLEOTIDE SEQUENCE [LARGE SCALE GENOMIC DNA]</scope>
    <source>
        <strain evidence="1">B95-8</strain>
        <tissue evidence="1">Cell line</tissue>
    </source>
</reference>
<keyword evidence="2" id="KW-1185">Reference proteome</keyword>
<evidence type="ECO:0000313" key="2">
    <source>
        <dbReference type="Proteomes" id="UP001266305"/>
    </source>
</evidence>
<sequence>MDLSGCICRKVPEECLGQLEAQLQQMLPQNALEGLSSMLWRSNPGLANMPALDHLFLSRLLRQQLEPPENSQ</sequence>
<dbReference type="Proteomes" id="UP001266305">
    <property type="component" value="Unassembled WGS sequence"/>
</dbReference>
<gene>
    <name evidence="1" type="ORF">P7K49_013671</name>
</gene>